<keyword evidence="7 8" id="KW-0645">Protease</keyword>
<keyword evidence="2 7" id="KW-0378">Hydrolase</keyword>
<feature type="binding site" evidence="7">
    <location>
        <position position="183"/>
    </location>
    <ligand>
        <name>Zn(2+)</name>
        <dbReference type="ChEBI" id="CHEBI:29105"/>
        <note>catalytic</note>
    </ligand>
</feature>
<dbReference type="PROSITE" id="PS51195">
    <property type="entry name" value="Q_MOTIF"/>
    <property type="match status" value="1"/>
</dbReference>
<evidence type="ECO:0000256" key="8">
    <source>
        <dbReference type="RuleBase" id="RU361183"/>
    </source>
</evidence>
<dbReference type="GO" id="GO:0006508">
    <property type="term" value="P:proteolysis"/>
    <property type="evidence" value="ECO:0007669"/>
    <property type="project" value="UniProtKB-KW"/>
</dbReference>
<feature type="compositionally biased region" description="Gly residues" evidence="9">
    <location>
        <begin position="415"/>
        <end position="439"/>
    </location>
</feature>
<proteinExistence type="predicted"/>
<feature type="compositionally biased region" description="Polar residues" evidence="9">
    <location>
        <begin position="921"/>
        <end position="932"/>
    </location>
</feature>
<evidence type="ECO:0000313" key="15">
    <source>
        <dbReference type="Proteomes" id="UP000092444"/>
    </source>
</evidence>
<name>A0A1B0FKF7_GLOMM</name>
<feature type="active site" evidence="7">
    <location>
        <position position="180"/>
    </location>
</feature>
<dbReference type="CDD" id="cd17966">
    <property type="entry name" value="DEADc_DDX5_DDX17"/>
    <property type="match status" value="1"/>
</dbReference>
<comment type="catalytic activity">
    <reaction evidence="5">
        <text>ATP + H2O = ADP + phosphate + H(+)</text>
        <dbReference type="Rhea" id="RHEA:13065"/>
        <dbReference type="ChEBI" id="CHEBI:15377"/>
        <dbReference type="ChEBI" id="CHEBI:15378"/>
        <dbReference type="ChEBI" id="CHEBI:30616"/>
        <dbReference type="ChEBI" id="CHEBI:43474"/>
        <dbReference type="ChEBI" id="CHEBI:456216"/>
        <dbReference type="EC" id="3.6.4.13"/>
    </reaction>
</comment>
<feature type="region of interest" description="Disordered" evidence="9">
    <location>
        <begin position="909"/>
        <end position="1010"/>
    </location>
</feature>
<feature type="region of interest" description="Disordered" evidence="9">
    <location>
        <begin position="389"/>
        <end position="475"/>
    </location>
</feature>
<dbReference type="AlphaFoldDB" id="A0A1B0FKF7"/>
<evidence type="ECO:0000259" key="13">
    <source>
        <dbReference type="PROSITE" id="PS51864"/>
    </source>
</evidence>
<comment type="cofactor">
    <cofactor evidence="7 8">
        <name>Zn(2+)</name>
        <dbReference type="ChEBI" id="CHEBI:29105"/>
    </cofactor>
    <text evidence="7 8">Binds 1 zinc ion per subunit.</text>
</comment>
<dbReference type="SMART" id="SM00235">
    <property type="entry name" value="ZnMc"/>
    <property type="match status" value="1"/>
</dbReference>
<dbReference type="PROSITE" id="PS51194">
    <property type="entry name" value="HELICASE_CTER"/>
    <property type="match status" value="1"/>
</dbReference>
<dbReference type="PROSITE" id="PS51864">
    <property type="entry name" value="ASTACIN"/>
    <property type="match status" value="1"/>
</dbReference>
<feature type="compositionally biased region" description="Basic and acidic residues" evidence="9">
    <location>
        <begin position="445"/>
        <end position="466"/>
    </location>
</feature>
<feature type="domain" description="Helicase C-terminal" evidence="11">
    <location>
        <begin position="764"/>
        <end position="909"/>
    </location>
</feature>
<dbReference type="InterPro" id="IPR027417">
    <property type="entry name" value="P-loop_NTPase"/>
</dbReference>
<keyword evidence="3" id="KW-0347">Helicase</keyword>
<dbReference type="STRING" id="37546.A0A1B0FKF7"/>
<evidence type="ECO:0000256" key="4">
    <source>
        <dbReference type="ARBA" id="ARBA00022840"/>
    </source>
</evidence>
<dbReference type="CDD" id="cd04280">
    <property type="entry name" value="ZnMc_astacin_like"/>
    <property type="match status" value="1"/>
</dbReference>
<evidence type="ECO:0000256" key="3">
    <source>
        <dbReference type="ARBA" id="ARBA00022806"/>
    </source>
</evidence>
<feature type="domain" description="DEAD-box RNA helicase Q" evidence="12">
    <location>
        <begin position="526"/>
        <end position="554"/>
    </location>
</feature>
<dbReference type="GO" id="GO:0016887">
    <property type="term" value="F:ATP hydrolysis activity"/>
    <property type="evidence" value="ECO:0007669"/>
    <property type="project" value="RHEA"/>
</dbReference>
<evidence type="ECO:0000256" key="2">
    <source>
        <dbReference type="ARBA" id="ARBA00022801"/>
    </source>
</evidence>
<dbReference type="Pfam" id="PF01400">
    <property type="entry name" value="Astacin"/>
    <property type="match status" value="1"/>
</dbReference>
<dbReference type="InterPro" id="IPR001506">
    <property type="entry name" value="Peptidase_M12A"/>
</dbReference>
<dbReference type="GO" id="GO:0003724">
    <property type="term" value="F:RNA helicase activity"/>
    <property type="evidence" value="ECO:0007669"/>
    <property type="project" value="UniProtKB-EC"/>
</dbReference>
<dbReference type="EMBL" id="CCAG010010606">
    <property type="status" value="NOT_ANNOTATED_CDS"/>
    <property type="molecule type" value="Genomic_DNA"/>
</dbReference>
<organism evidence="14 15">
    <name type="scientific">Glossina morsitans morsitans</name>
    <name type="common">Savannah tsetse fly</name>
    <dbReference type="NCBI Taxonomy" id="37546"/>
    <lineage>
        <taxon>Eukaryota</taxon>
        <taxon>Metazoa</taxon>
        <taxon>Ecdysozoa</taxon>
        <taxon>Arthropoda</taxon>
        <taxon>Hexapoda</taxon>
        <taxon>Insecta</taxon>
        <taxon>Pterygota</taxon>
        <taxon>Neoptera</taxon>
        <taxon>Endopterygota</taxon>
        <taxon>Diptera</taxon>
        <taxon>Brachycera</taxon>
        <taxon>Muscomorpha</taxon>
        <taxon>Hippoboscoidea</taxon>
        <taxon>Glossinidae</taxon>
        <taxon>Glossina</taxon>
    </lineage>
</organism>
<dbReference type="InterPro" id="IPR034035">
    <property type="entry name" value="Astacin-like_dom"/>
</dbReference>
<evidence type="ECO:0000256" key="6">
    <source>
        <dbReference type="PROSITE-ProRule" id="PRU00552"/>
    </source>
</evidence>
<dbReference type="InterPro" id="IPR024079">
    <property type="entry name" value="MetalloPept_cat_dom_sf"/>
</dbReference>
<evidence type="ECO:0000256" key="5">
    <source>
        <dbReference type="ARBA" id="ARBA00047984"/>
    </source>
</evidence>
<dbReference type="FunFam" id="3.40.390.10:FF:000042">
    <property type="entry name" value="Metalloendopeptidase"/>
    <property type="match status" value="1"/>
</dbReference>
<dbReference type="GO" id="GO:0003676">
    <property type="term" value="F:nucleic acid binding"/>
    <property type="evidence" value="ECO:0007669"/>
    <property type="project" value="InterPro"/>
</dbReference>
<evidence type="ECO:0000256" key="7">
    <source>
        <dbReference type="PROSITE-ProRule" id="PRU01211"/>
    </source>
</evidence>
<dbReference type="InterPro" id="IPR014001">
    <property type="entry name" value="Helicase_ATP-bd"/>
</dbReference>
<feature type="compositionally biased region" description="Gly residues" evidence="9">
    <location>
        <begin position="941"/>
        <end position="961"/>
    </location>
</feature>
<dbReference type="GO" id="GO:0004222">
    <property type="term" value="F:metalloendopeptidase activity"/>
    <property type="evidence" value="ECO:0007669"/>
    <property type="project" value="UniProtKB-UniRule"/>
</dbReference>
<protein>
    <recommendedName>
        <fullName evidence="8">Metalloendopeptidase</fullName>
        <ecNumber evidence="8">3.4.24.-</ecNumber>
    </recommendedName>
</protein>
<dbReference type="InterPro" id="IPR014014">
    <property type="entry name" value="RNA_helicase_DEAD_Q_motif"/>
</dbReference>
<keyword evidence="7 8" id="KW-0862">Zinc</keyword>
<dbReference type="Proteomes" id="UP000092444">
    <property type="component" value="Unassembled WGS sequence"/>
</dbReference>
<dbReference type="GO" id="GO:0008270">
    <property type="term" value="F:zinc ion binding"/>
    <property type="evidence" value="ECO:0007669"/>
    <property type="project" value="UniProtKB-UniRule"/>
</dbReference>
<dbReference type="FunFam" id="3.40.50.300:FF:000079">
    <property type="entry name" value="probable ATP-dependent RNA helicase DDX17"/>
    <property type="match status" value="1"/>
</dbReference>
<evidence type="ECO:0000313" key="14">
    <source>
        <dbReference type="EnsemblMetazoa" id="GMOY004318-PA"/>
    </source>
</evidence>
<dbReference type="GO" id="GO:0005524">
    <property type="term" value="F:ATP binding"/>
    <property type="evidence" value="ECO:0007669"/>
    <property type="project" value="UniProtKB-KW"/>
</dbReference>
<evidence type="ECO:0000256" key="1">
    <source>
        <dbReference type="ARBA" id="ARBA00022741"/>
    </source>
</evidence>
<dbReference type="Pfam" id="PF00271">
    <property type="entry name" value="Helicase_C"/>
    <property type="match status" value="1"/>
</dbReference>
<feature type="domain" description="Peptidase M12A" evidence="13">
    <location>
        <begin position="77"/>
        <end position="278"/>
    </location>
</feature>
<evidence type="ECO:0000259" key="11">
    <source>
        <dbReference type="PROSITE" id="PS51194"/>
    </source>
</evidence>
<dbReference type="SMART" id="SM00490">
    <property type="entry name" value="HELICc"/>
    <property type="match status" value="1"/>
</dbReference>
<keyword evidence="7 8" id="KW-0482">Metalloprotease</keyword>
<accession>A0A1B0FKF7</accession>
<feature type="compositionally biased region" description="Low complexity" evidence="9">
    <location>
        <begin position="962"/>
        <end position="974"/>
    </location>
</feature>
<dbReference type="EC" id="3.4.24.-" evidence="8"/>
<dbReference type="GO" id="GO:0031047">
    <property type="term" value="P:regulatory ncRNA-mediated gene silencing"/>
    <property type="evidence" value="ECO:0007669"/>
    <property type="project" value="UniProtKB-ARBA"/>
</dbReference>
<dbReference type="InterPro" id="IPR011545">
    <property type="entry name" value="DEAD/DEAH_box_helicase_dom"/>
</dbReference>
<dbReference type="Gene3D" id="3.40.390.10">
    <property type="entry name" value="Collagenase (Catalytic Domain)"/>
    <property type="match status" value="1"/>
</dbReference>
<dbReference type="SUPFAM" id="SSF55486">
    <property type="entry name" value="Metalloproteases ('zincins'), catalytic domain"/>
    <property type="match status" value="1"/>
</dbReference>
<dbReference type="PRINTS" id="PR00480">
    <property type="entry name" value="ASTACIN"/>
</dbReference>
<keyword evidence="4" id="KW-0067">ATP-binding</keyword>
<feature type="binding site" evidence="7">
    <location>
        <position position="179"/>
    </location>
    <ligand>
        <name>Zn(2+)</name>
        <dbReference type="ChEBI" id="CHEBI:29105"/>
        <note>catalytic</note>
    </ligand>
</feature>
<feature type="short sequence motif" description="Q motif" evidence="6">
    <location>
        <begin position="526"/>
        <end position="554"/>
    </location>
</feature>
<reference evidence="14" key="1">
    <citation type="submission" date="2020-05" db="UniProtKB">
        <authorList>
            <consortium name="EnsemblMetazoa"/>
        </authorList>
    </citation>
    <scope>IDENTIFICATION</scope>
    <source>
        <strain evidence="14">Yale</strain>
    </source>
</reference>
<dbReference type="InterPro" id="IPR006026">
    <property type="entry name" value="Peptidase_Metallo"/>
</dbReference>
<feature type="binding site" evidence="7">
    <location>
        <position position="189"/>
    </location>
    <ligand>
        <name>Zn(2+)</name>
        <dbReference type="ChEBI" id="CHEBI:29105"/>
        <note>catalytic</note>
    </ligand>
</feature>
<dbReference type="FunFam" id="3.40.50.300:FF:000008">
    <property type="entry name" value="ATP-dependent RNA helicase RhlB"/>
    <property type="match status" value="1"/>
</dbReference>
<sequence>MQVVNAVKLSNKYYPKGVDYFEHEFPSILADEYNPLDVTAQQSNFDYFDEPETKPHLFQGDIAIDPFTYISLRLGVNPMKHPTRLWPNATIPYEISYLYTDYERKTILKALNTFNSLTCVKFVPYNGEVDDYLLITPPEDGPKGCWSYVGKKGGEQIVSLQTADEKSAHCFSSEGRIMHELMHAIGIYHEQSRADRDNYVKVHWENIVPKFRKNFKLISRKRGKYAFDYDYNSVMHYGEYYFSKKKGKKPTLTPLQPGDFSIGLATLRQIRQIYNICPCVILLLNEVRKSIEDFQHIKINNNRLGQLELTSPLLGVNRRLAIPSSKTCLDYTSFNNQFHRQFHSSSVIFFQISEAEPSLGQSNLDNKAERISTIIQKQPTLLKDLHTEDNFNNMAPHDKTYGGGSRGGRDDRRGGGGGGGGGSRYGGTGGNKTGGGGDYHGVRKGRVEKNRVERVGRSYGGGDRRGSGGNTQDLTVRNMDFSNLPPFKKNFYQEHPIVANRSPYDVQRYRDEHEITLRGKAPNAIEDFSEAYFPDYVMKEIKRQGYKVPTPIQAQGWPIAMSGHNFVGIAKTGSGKTLGYILPAIVHINNQQPLSRGEGPIALVLAPTRELAQQIQQVATEFGSSSYVRNTCVFGGAPKGGQMRDLQRGCEIVIATPGRLIDFLAAGATNLKRCTYLVLDEADRMLDMGFEPQIRKILSQIRPDRQTLMWSATWPKEVKQLAEDFLGNYIQINIGSLELSANHNIRQVIEICDENDKETKLKSLLSQIYDTGENPGKIIIFVETKRRVDHLVRYIRSFGVRCGAIHGDKSQSERDFVLREFRSGKSNILVATDVAARGLDVDGIKYVINFDYPQSSEDYIHRIGRTGRSNTKGTSYAFFTRNNAKQSKALLEVLKEANQEICPGLESMARNSRFDGGRSRYMSNGGSRTNGTFKKGFMNNGSGGGGGSGSGSGGRGYGSNNGYGNSNNNNNNNYGNGGGRSNGYNNENNYGRGNGNQSSSSGSSRHTRFD</sequence>
<dbReference type="PROSITE" id="PS00039">
    <property type="entry name" value="DEAD_ATP_HELICASE"/>
    <property type="match status" value="1"/>
</dbReference>
<dbReference type="SMART" id="SM00487">
    <property type="entry name" value="DEXDc"/>
    <property type="match status" value="1"/>
</dbReference>
<dbReference type="SUPFAM" id="SSF52540">
    <property type="entry name" value="P-loop containing nucleoside triphosphate hydrolases"/>
    <property type="match status" value="1"/>
</dbReference>
<keyword evidence="15" id="KW-1185">Reference proteome</keyword>
<dbReference type="PROSITE" id="PS51192">
    <property type="entry name" value="HELICASE_ATP_BIND_1"/>
    <property type="match status" value="1"/>
</dbReference>
<keyword evidence="7 8" id="KW-0479">Metal-binding</keyword>
<evidence type="ECO:0000259" key="12">
    <source>
        <dbReference type="PROSITE" id="PS51195"/>
    </source>
</evidence>
<dbReference type="InterPro" id="IPR000629">
    <property type="entry name" value="RNA-helicase_DEAD-box_CS"/>
</dbReference>
<dbReference type="CDD" id="cd18787">
    <property type="entry name" value="SF2_C_DEAD"/>
    <property type="match status" value="1"/>
</dbReference>
<evidence type="ECO:0000259" key="10">
    <source>
        <dbReference type="PROSITE" id="PS51192"/>
    </source>
</evidence>
<dbReference type="Pfam" id="PF00270">
    <property type="entry name" value="DEAD"/>
    <property type="match status" value="1"/>
</dbReference>
<keyword evidence="1" id="KW-0547">Nucleotide-binding</keyword>
<feature type="domain" description="Helicase ATP-binding" evidence="10">
    <location>
        <begin position="557"/>
        <end position="732"/>
    </location>
</feature>
<feature type="compositionally biased region" description="Low complexity" evidence="9">
    <location>
        <begin position="982"/>
        <end position="1004"/>
    </location>
</feature>
<comment type="caution">
    <text evidence="7">Lacks conserved residue(s) required for the propagation of feature annotation.</text>
</comment>
<dbReference type="VEuPathDB" id="VectorBase:GMOY004318"/>
<dbReference type="EnsemblMetazoa" id="GMOY004318-RA">
    <property type="protein sequence ID" value="GMOY004318-PA"/>
    <property type="gene ID" value="GMOY004318"/>
</dbReference>
<evidence type="ECO:0000256" key="9">
    <source>
        <dbReference type="SAM" id="MobiDB-lite"/>
    </source>
</evidence>
<dbReference type="PANTHER" id="PTHR47958">
    <property type="entry name" value="ATP-DEPENDENT RNA HELICASE DBP3"/>
    <property type="match status" value="1"/>
</dbReference>
<dbReference type="Gene3D" id="3.40.50.300">
    <property type="entry name" value="P-loop containing nucleotide triphosphate hydrolases"/>
    <property type="match status" value="2"/>
</dbReference>
<dbReference type="InterPro" id="IPR001650">
    <property type="entry name" value="Helicase_C-like"/>
</dbReference>